<dbReference type="eggNOG" id="ENOG5033AWD">
    <property type="taxonomic scope" value="Bacteria"/>
</dbReference>
<keyword evidence="1" id="KW-0472">Membrane</keyword>
<comment type="caution">
    <text evidence="2">The sequence shown here is derived from an EMBL/GenBank/DDBJ whole genome shotgun (WGS) entry which is preliminary data.</text>
</comment>
<evidence type="ECO:0008006" key="4">
    <source>
        <dbReference type="Google" id="ProtNLM"/>
    </source>
</evidence>
<keyword evidence="1" id="KW-0812">Transmembrane</keyword>
<dbReference type="RefSeq" id="WP_023508589.1">
    <property type="nucleotide sequence ID" value="NZ_AWTC01000001.1"/>
</dbReference>
<name>V6J1C5_9BACL</name>
<dbReference type="PATRIC" id="fig|1395513.3.peg.279"/>
<accession>V6J1C5</accession>
<protein>
    <recommendedName>
        <fullName evidence="4">SPOR domain-containing protein</fullName>
    </recommendedName>
</protein>
<evidence type="ECO:0000256" key="1">
    <source>
        <dbReference type="SAM" id="Phobius"/>
    </source>
</evidence>
<keyword evidence="3" id="KW-1185">Reference proteome</keyword>
<proteinExistence type="predicted"/>
<dbReference type="AlphaFoldDB" id="V6J1C5"/>
<evidence type="ECO:0000313" key="2">
    <source>
        <dbReference type="EMBL" id="EST13683.1"/>
    </source>
</evidence>
<evidence type="ECO:0000313" key="3">
    <source>
        <dbReference type="Proteomes" id="UP000018296"/>
    </source>
</evidence>
<dbReference type="OrthoDB" id="2990540at2"/>
<reference evidence="2 3" key="1">
    <citation type="journal article" date="2013" name="Genome Announc.">
        <title>Genome Sequence of Sporolactobacillus laevolacticus DSM442, an Efficient Polymer-Grade D-Lactate Producer from Agricultural Waste Cottonseed as a Nitrogen Source.</title>
        <authorList>
            <person name="Wang H."/>
            <person name="Wang L."/>
            <person name="Ju J."/>
            <person name="Yu B."/>
            <person name="Ma Y."/>
        </authorList>
    </citation>
    <scope>NUCLEOTIDE SEQUENCE [LARGE SCALE GENOMIC DNA]</scope>
    <source>
        <strain evidence="2 3">DSM 442</strain>
    </source>
</reference>
<feature type="transmembrane region" description="Helical" evidence="1">
    <location>
        <begin position="98"/>
        <end position="121"/>
    </location>
</feature>
<gene>
    <name evidence="2" type="ORF">P343_01355</name>
</gene>
<sequence>MSDNKKQAPHVTVTFNGKKHNLDEWTRKETAADKDKSLDWSTAFSTELKSVDEHAHAPSHLLTDQDAFVKRKHSLFRGKRIWRPKQHQISGPVRIIRFFWLPAAAAVVVGLVIGLSMLTIFSQQNHAVKDTWANSGKSPQTEEKSQAIQNQDLNLSVYLIQAGLFGSKSKADQIASQLRNHGPSILMATPGGTAIFVGVAETDAGASQLLTRDKDQGLTVFKKQMQFQPATGFLNNKKQANSALDGKKLMLAFLAASEESQNGASSPSKKTMQNMDKLYEKCRTNAASTNDNTVGRFLASVDQSKNAAQKLAASHSEAQFVQFQQSLLESVSEYGVMINSTNGKK</sequence>
<dbReference type="EMBL" id="AWTC01000001">
    <property type="protein sequence ID" value="EST13683.1"/>
    <property type="molecule type" value="Genomic_DNA"/>
</dbReference>
<dbReference type="Proteomes" id="UP000018296">
    <property type="component" value="Unassembled WGS sequence"/>
</dbReference>
<keyword evidence="1" id="KW-1133">Transmembrane helix</keyword>
<organism evidence="2 3">
    <name type="scientific">Sporolactobacillus laevolacticus DSM 442</name>
    <dbReference type="NCBI Taxonomy" id="1395513"/>
    <lineage>
        <taxon>Bacteria</taxon>
        <taxon>Bacillati</taxon>
        <taxon>Bacillota</taxon>
        <taxon>Bacilli</taxon>
        <taxon>Bacillales</taxon>
        <taxon>Sporolactobacillaceae</taxon>
        <taxon>Sporolactobacillus</taxon>
    </lineage>
</organism>
<dbReference type="STRING" id="1395513.P343_01355"/>